<evidence type="ECO:0000313" key="1">
    <source>
        <dbReference type="EMBL" id="NYD26917.1"/>
    </source>
</evidence>
<protein>
    <submittedName>
        <fullName evidence="1">Uncharacterized protein</fullName>
    </submittedName>
</protein>
<dbReference type="EMBL" id="JACCBD010000001">
    <property type="protein sequence ID" value="NYD26917.1"/>
    <property type="molecule type" value="Genomic_DNA"/>
</dbReference>
<dbReference type="Proteomes" id="UP000586095">
    <property type="component" value="Unassembled WGS sequence"/>
</dbReference>
<sequence>MLDVAITWLSTGQLPDGYILQPAYPAERLGWTC</sequence>
<name>A0A852R2N3_9MICO</name>
<keyword evidence="2" id="KW-1185">Reference proteome</keyword>
<proteinExistence type="predicted"/>
<evidence type="ECO:0000313" key="2">
    <source>
        <dbReference type="Proteomes" id="UP000586095"/>
    </source>
</evidence>
<reference evidence="1 2" key="1">
    <citation type="submission" date="2020-07" db="EMBL/GenBank/DDBJ databases">
        <title>Sequencing the genomes of 1000 actinobacteria strains.</title>
        <authorList>
            <person name="Klenk H.-P."/>
        </authorList>
    </citation>
    <scope>NUCLEOTIDE SEQUENCE [LARGE SCALE GENOMIC DNA]</scope>
    <source>
        <strain evidence="1 2">DSM 17380</strain>
    </source>
</reference>
<dbReference type="AlphaFoldDB" id="A0A852R2N3"/>
<comment type="caution">
    <text evidence="1">The sequence shown here is derived from an EMBL/GenBank/DDBJ whole genome shotgun (WGS) entry which is preliminary data.</text>
</comment>
<gene>
    <name evidence="1" type="ORF">BJ960_001720</name>
</gene>
<accession>A0A852R2N3</accession>
<organism evidence="1 2">
    <name type="scientific">Leucobacter aridicollis</name>
    <dbReference type="NCBI Taxonomy" id="283878"/>
    <lineage>
        <taxon>Bacteria</taxon>
        <taxon>Bacillati</taxon>
        <taxon>Actinomycetota</taxon>
        <taxon>Actinomycetes</taxon>
        <taxon>Micrococcales</taxon>
        <taxon>Microbacteriaceae</taxon>
        <taxon>Leucobacter</taxon>
    </lineage>
</organism>